<feature type="active site" description="Proton donor" evidence="17">
    <location>
        <position position="252"/>
    </location>
</feature>
<comment type="subcellular location">
    <subcellularLocation>
        <location evidence="3 17">Cytoplasm</location>
    </subcellularLocation>
</comment>
<evidence type="ECO:0000256" key="15">
    <source>
        <dbReference type="ARBA" id="ARBA00023316"/>
    </source>
</evidence>
<keyword evidence="10 17" id="KW-0521">NADP</keyword>
<dbReference type="PANTHER" id="PTHR21071:SF4">
    <property type="entry name" value="UDP-N-ACETYLENOLPYRUVOYLGLUCOSAMINE REDUCTASE"/>
    <property type="match status" value="1"/>
</dbReference>
<keyword evidence="20" id="KW-1185">Reference proteome</keyword>
<dbReference type="Gene3D" id="3.90.78.10">
    <property type="entry name" value="UDP-N-acetylenolpyruvoylglucosamine reductase, C-terminal domain"/>
    <property type="match status" value="1"/>
</dbReference>
<dbReference type="PANTHER" id="PTHR21071">
    <property type="entry name" value="UDP-N-ACETYLENOLPYRUVOYLGLUCOSAMINE REDUCTASE"/>
    <property type="match status" value="1"/>
</dbReference>
<evidence type="ECO:0000259" key="18">
    <source>
        <dbReference type="PROSITE" id="PS51387"/>
    </source>
</evidence>
<proteinExistence type="inferred from homology"/>
<dbReference type="SUPFAM" id="SSF56176">
    <property type="entry name" value="FAD-binding/transporter-associated domain-like"/>
    <property type="match status" value="1"/>
</dbReference>
<dbReference type="Proteomes" id="UP001601948">
    <property type="component" value="Unassembled WGS sequence"/>
</dbReference>
<evidence type="ECO:0000256" key="8">
    <source>
        <dbReference type="ARBA" id="ARBA00022630"/>
    </source>
</evidence>
<keyword evidence="7 17" id="KW-0132">Cell division</keyword>
<keyword evidence="14 17" id="KW-0131">Cell cycle</keyword>
<sequence>MRTSRVVPSDVLAATGARIRESVPLAELTTLRVGGPATVAECVSTESLVATVRALDAAGIPVLLIAGGSNLLISDDGFDGVVVRVATEGVELGADGVHAEAGANWDAVVAATVAAGLGGLECLSGIPGSAGATPVQNVGAYGAEVANLLRRVQLLDRHSGAIRWVEPGELGFGYRTSVLKHRDDALVLAVEFALDPSGASVPLRFGELATLLGAANGESRPAAQVRDAVLRLRAGKGMVLDPADHDTWSAGSFFTNPVVPEERVPEVRAAISAHVGDVTVPTYPAPDGVKFSAGWLIERAGFAKGFPAPDAPARLSTKHTLALTNRGAATAADLVELARTVRDGVAERFGIRLEPEPVTVGVTW</sequence>
<dbReference type="InterPro" id="IPR006094">
    <property type="entry name" value="Oxid_FAD_bind_N"/>
</dbReference>
<dbReference type="EC" id="1.3.1.98" evidence="17"/>
<evidence type="ECO:0000256" key="16">
    <source>
        <dbReference type="ARBA" id="ARBA00048914"/>
    </source>
</evidence>
<comment type="catalytic activity">
    <reaction evidence="16 17">
        <text>UDP-N-acetyl-alpha-D-muramate + NADP(+) = UDP-N-acetyl-3-O-(1-carboxyvinyl)-alpha-D-glucosamine + NADPH + H(+)</text>
        <dbReference type="Rhea" id="RHEA:12248"/>
        <dbReference type="ChEBI" id="CHEBI:15378"/>
        <dbReference type="ChEBI" id="CHEBI:57783"/>
        <dbReference type="ChEBI" id="CHEBI:58349"/>
        <dbReference type="ChEBI" id="CHEBI:68483"/>
        <dbReference type="ChEBI" id="CHEBI:70757"/>
        <dbReference type="EC" id="1.3.1.98"/>
    </reaction>
</comment>
<keyword evidence="11 17" id="KW-0133">Cell shape</keyword>
<dbReference type="Pfam" id="PF02873">
    <property type="entry name" value="MurB_C"/>
    <property type="match status" value="1"/>
</dbReference>
<dbReference type="RefSeq" id="WP_387713703.1">
    <property type="nucleotide sequence ID" value="NZ_JBIAPI010000001.1"/>
</dbReference>
<keyword evidence="15 17" id="KW-0961">Cell wall biogenesis/degradation</keyword>
<feature type="active site" evidence="17">
    <location>
        <position position="175"/>
    </location>
</feature>
<evidence type="ECO:0000256" key="3">
    <source>
        <dbReference type="ARBA" id="ARBA00004496"/>
    </source>
</evidence>
<organism evidence="19 20">
    <name type="scientific">Nocardia suismassiliense</name>
    <dbReference type="NCBI Taxonomy" id="2077092"/>
    <lineage>
        <taxon>Bacteria</taxon>
        <taxon>Bacillati</taxon>
        <taxon>Actinomycetota</taxon>
        <taxon>Actinomycetes</taxon>
        <taxon>Mycobacteriales</taxon>
        <taxon>Nocardiaceae</taxon>
        <taxon>Nocardia</taxon>
    </lineage>
</organism>
<evidence type="ECO:0000256" key="12">
    <source>
        <dbReference type="ARBA" id="ARBA00022984"/>
    </source>
</evidence>
<evidence type="ECO:0000256" key="4">
    <source>
        <dbReference type="ARBA" id="ARBA00004752"/>
    </source>
</evidence>
<comment type="pathway">
    <text evidence="4 17">Cell wall biogenesis; peptidoglycan biosynthesis.</text>
</comment>
<evidence type="ECO:0000256" key="2">
    <source>
        <dbReference type="ARBA" id="ARBA00003921"/>
    </source>
</evidence>
<evidence type="ECO:0000256" key="11">
    <source>
        <dbReference type="ARBA" id="ARBA00022960"/>
    </source>
</evidence>
<evidence type="ECO:0000256" key="17">
    <source>
        <dbReference type="HAMAP-Rule" id="MF_00037"/>
    </source>
</evidence>
<feature type="active site" evidence="17">
    <location>
        <position position="356"/>
    </location>
</feature>
<dbReference type="HAMAP" id="MF_00037">
    <property type="entry name" value="MurB"/>
    <property type="match status" value="1"/>
</dbReference>
<dbReference type="Gene3D" id="3.30.43.10">
    <property type="entry name" value="Uridine Diphospho-n-acetylenolpyruvylglucosamine Reductase, domain 2"/>
    <property type="match status" value="1"/>
</dbReference>
<comment type="caution">
    <text evidence="19">The sequence shown here is derived from an EMBL/GenBank/DDBJ whole genome shotgun (WGS) entry which is preliminary data.</text>
</comment>
<evidence type="ECO:0000256" key="13">
    <source>
        <dbReference type="ARBA" id="ARBA00023002"/>
    </source>
</evidence>
<keyword evidence="9 17" id="KW-0274">FAD</keyword>
<keyword evidence="8 17" id="KW-0285">Flavoprotein</keyword>
<evidence type="ECO:0000256" key="5">
    <source>
        <dbReference type="ARBA" id="ARBA00010485"/>
    </source>
</evidence>
<reference evidence="19 20" key="1">
    <citation type="submission" date="2024-10" db="EMBL/GenBank/DDBJ databases">
        <title>The Natural Products Discovery Center: Release of the First 8490 Sequenced Strains for Exploring Actinobacteria Biosynthetic Diversity.</title>
        <authorList>
            <person name="Kalkreuter E."/>
            <person name="Kautsar S.A."/>
            <person name="Yang D."/>
            <person name="Bader C.D."/>
            <person name="Teijaro C.N."/>
            <person name="Fluegel L."/>
            <person name="Davis C.M."/>
            <person name="Simpson J.R."/>
            <person name="Lauterbach L."/>
            <person name="Steele A.D."/>
            <person name="Gui C."/>
            <person name="Meng S."/>
            <person name="Li G."/>
            <person name="Viehrig K."/>
            <person name="Ye F."/>
            <person name="Su P."/>
            <person name="Kiefer A.F."/>
            <person name="Nichols A."/>
            <person name="Cepeda A.J."/>
            <person name="Yan W."/>
            <person name="Fan B."/>
            <person name="Jiang Y."/>
            <person name="Adhikari A."/>
            <person name="Zheng C.-J."/>
            <person name="Schuster L."/>
            <person name="Cowan T.M."/>
            <person name="Smanski M.J."/>
            <person name="Chevrette M.G."/>
            <person name="De Carvalho L.P.S."/>
            <person name="Shen B."/>
        </authorList>
    </citation>
    <scope>NUCLEOTIDE SEQUENCE [LARGE SCALE GENOMIC DNA]</scope>
    <source>
        <strain evidence="19 20">NPDC003040</strain>
    </source>
</reference>
<evidence type="ECO:0000256" key="1">
    <source>
        <dbReference type="ARBA" id="ARBA00001974"/>
    </source>
</evidence>
<evidence type="ECO:0000256" key="6">
    <source>
        <dbReference type="ARBA" id="ARBA00022490"/>
    </source>
</evidence>
<evidence type="ECO:0000256" key="14">
    <source>
        <dbReference type="ARBA" id="ARBA00023306"/>
    </source>
</evidence>
<protein>
    <recommendedName>
        <fullName evidence="17">UDP-N-acetylenolpyruvoylglucosamine reductase</fullName>
        <ecNumber evidence="17">1.3.1.98</ecNumber>
    </recommendedName>
    <alternativeName>
        <fullName evidence="17">UDP-N-acetylmuramate dehydrogenase</fullName>
    </alternativeName>
</protein>
<comment type="cofactor">
    <cofactor evidence="1 17">
        <name>FAD</name>
        <dbReference type="ChEBI" id="CHEBI:57692"/>
    </cofactor>
</comment>
<dbReference type="InterPro" id="IPR011601">
    <property type="entry name" value="MurB_C"/>
</dbReference>
<dbReference type="PROSITE" id="PS51387">
    <property type="entry name" value="FAD_PCMH"/>
    <property type="match status" value="1"/>
</dbReference>
<dbReference type="GO" id="GO:0008762">
    <property type="term" value="F:UDP-N-acetylmuramate dehydrogenase activity"/>
    <property type="evidence" value="ECO:0007669"/>
    <property type="project" value="UniProtKB-EC"/>
</dbReference>
<evidence type="ECO:0000256" key="9">
    <source>
        <dbReference type="ARBA" id="ARBA00022827"/>
    </source>
</evidence>
<evidence type="ECO:0000313" key="19">
    <source>
        <dbReference type="EMBL" id="MFF3222074.1"/>
    </source>
</evidence>
<dbReference type="NCBIfam" id="TIGR00179">
    <property type="entry name" value="murB"/>
    <property type="match status" value="1"/>
</dbReference>
<dbReference type="Gene3D" id="3.30.465.10">
    <property type="match status" value="1"/>
</dbReference>
<dbReference type="Pfam" id="PF01565">
    <property type="entry name" value="FAD_binding_4"/>
    <property type="match status" value="1"/>
</dbReference>
<comment type="function">
    <text evidence="2 17">Cell wall formation.</text>
</comment>
<dbReference type="InterPro" id="IPR016167">
    <property type="entry name" value="FAD-bd_PCMH_sub1"/>
</dbReference>
<keyword evidence="6 17" id="KW-0963">Cytoplasm</keyword>
<dbReference type="EMBL" id="JBIAPI010000001">
    <property type="protein sequence ID" value="MFF3222074.1"/>
    <property type="molecule type" value="Genomic_DNA"/>
</dbReference>
<dbReference type="InterPro" id="IPR016166">
    <property type="entry name" value="FAD-bd_PCMH"/>
</dbReference>
<dbReference type="InterPro" id="IPR036318">
    <property type="entry name" value="FAD-bd_PCMH-like_sf"/>
</dbReference>
<dbReference type="InterPro" id="IPR036635">
    <property type="entry name" value="MurB_C_sf"/>
</dbReference>
<evidence type="ECO:0000256" key="7">
    <source>
        <dbReference type="ARBA" id="ARBA00022618"/>
    </source>
</evidence>
<feature type="domain" description="FAD-binding PCMH-type" evidence="18">
    <location>
        <begin position="32"/>
        <end position="235"/>
    </location>
</feature>
<evidence type="ECO:0000313" key="20">
    <source>
        <dbReference type="Proteomes" id="UP001601948"/>
    </source>
</evidence>
<dbReference type="SUPFAM" id="SSF56194">
    <property type="entry name" value="Uridine diphospho-N-Acetylenolpyruvylglucosamine reductase, MurB, C-terminal domain"/>
    <property type="match status" value="1"/>
</dbReference>
<accession>A0ABW6QLJ1</accession>
<keyword evidence="12 17" id="KW-0573">Peptidoglycan synthesis</keyword>
<dbReference type="NCBIfam" id="NF010478">
    <property type="entry name" value="PRK13903.1"/>
    <property type="match status" value="1"/>
</dbReference>
<name>A0ABW6QLJ1_9NOCA</name>
<evidence type="ECO:0000256" key="10">
    <source>
        <dbReference type="ARBA" id="ARBA00022857"/>
    </source>
</evidence>
<dbReference type="InterPro" id="IPR016169">
    <property type="entry name" value="FAD-bd_PCMH_sub2"/>
</dbReference>
<keyword evidence="13 17" id="KW-0560">Oxidoreductase</keyword>
<gene>
    <name evidence="17" type="primary">murB</name>
    <name evidence="19" type="ORF">ACFYV7_04685</name>
</gene>
<dbReference type="InterPro" id="IPR003170">
    <property type="entry name" value="MurB"/>
</dbReference>
<comment type="similarity">
    <text evidence="5 17">Belongs to the MurB family.</text>
</comment>